<proteinExistence type="predicted"/>
<accession>A0A645JS36</accession>
<protein>
    <submittedName>
        <fullName evidence="1">Uncharacterized protein</fullName>
    </submittedName>
</protein>
<name>A0A645JS36_9ZZZZ</name>
<gene>
    <name evidence="1" type="ORF">SDC9_210687</name>
</gene>
<dbReference type="AlphaFoldDB" id="A0A645JS36"/>
<sequence length="46" mass="5316">MCGKFKVTLHEIPAFAFSAYSLVFRNLRKILIIKYDILASLDKLEV</sequence>
<dbReference type="EMBL" id="VSSQ01141640">
    <property type="protein sequence ID" value="MPN62934.1"/>
    <property type="molecule type" value="Genomic_DNA"/>
</dbReference>
<comment type="caution">
    <text evidence="1">The sequence shown here is derived from an EMBL/GenBank/DDBJ whole genome shotgun (WGS) entry which is preliminary data.</text>
</comment>
<reference evidence="1" key="1">
    <citation type="submission" date="2019-08" db="EMBL/GenBank/DDBJ databases">
        <authorList>
            <person name="Kucharzyk K."/>
            <person name="Murdoch R.W."/>
            <person name="Higgins S."/>
            <person name="Loffler F."/>
        </authorList>
    </citation>
    <scope>NUCLEOTIDE SEQUENCE</scope>
</reference>
<evidence type="ECO:0000313" key="1">
    <source>
        <dbReference type="EMBL" id="MPN62934.1"/>
    </source>
</evidence>
<organism evidence="1">
    <name type="scientific">bioreactor metagenome</name>
    <dbReference type="NCBI Taxonomy" id="1076179"/>
    <lineage>
        <taxon>unclassified sequences</taxon>
        <taxon>metagenomes</taxon>
        <taxon>ecological metagenomes</taxon>
    </lineage>
</organism>